<evidence type="ECO:0000313" key="1">
    <source>
        <dbReference type="EMBL" id="KAH9477963.1"/>
    </source>
</evidence>
<sequence>MIVPENNMNDAGSSSQLYDHTSQRPPSYRVEDIRSFEPVDKVPVFPTIPELDVDSSASSSTTPSSNTAFQTPYTISPVSPSGSHQASSSKGTLTTSLFSDTELPTAFSRVPPAHISYESFKPLFLAANGKTLEKGFPPVPPPSVIHPHPFTYHDVTESDWLSFLEALRAAASLTEKDINRSFSVPIISSLPLVGQLTGAGVQMLMKGRKGNKVAKVVDRWNHHFFCPRRMRAVLMKGSTKISGITEIAADGQLSTYPEYQTPTTPNDDVFRLFVISV</sequence>
<accession>A0ACB8GQE9</accession>
<keyword evidence="2" id="KW-1185">Reference proteome</keyword>
<comment type="caution">
    <text evidence="1">The sequence shown here is derived from an EMBL/GenBank/DDBJ whole genome shotgun (WGS) entry which is preliminary data.</text>
</comment>
<name>A0ACB8GQE9_PSICU</name>
<gene>
    <name evidence="1" type="ORF">JR316_0010196</name>
</gene>
<protein>
    <submittedName>
        <fullName evidence="1">Uncharacterized protein</fullName>
    </submittedName>
</protein>
<dbReference type="EMBL" id="JAFIQS020000009">
    <property type="protein sequence ID" value="KAH9477963.1"/>
    <property type="molecule type" value="Genomic_DNA"/>
</dbReference>
<dbReference type="Proteomes" id="UP000664032">
    <property type="component" value="Unassembled WGS sequence"/>
</dbReference>
<organism evidence="1 2">
    <name type="scientific">Psilocybe cubensis</name>
    <name type="common">Psychedelic mushroom</name>
    <name type="synonym">Stropharia cubensis</name>
    <dbReference type="NCBI Taxonomy" id="181762"/>
    <lineage>
        <taxon>Eukaryota</taxon>
        <taxon>Fungi</taxon>
        <taxon>Dikarya</taxon>
        <taxon>Basidiomycota</taxon>
        <taxon>Agaricomycotina</taxon>
        <taxon>Agaricomycetes</taxon>
        <taxon>Agaricomycetidae</taxon>
        <taxon>Agaricales</taxon>
        <taxon>Agaricineae</taxon>
        <taxon>Strophariaceae</taxon>
        <taxon>Psilocybe</taxon>
    </lineage>
</organism>
<evidence type="ECO:0000313" key="2">
    <source>
        <dbReference type="Proteomes" id="UP000664032"/>
    </source>
</evidence>
<reference evidence="1" key="1">
    <citation type="submission" date="2021-10" db="EMBL/GenBank/DDBJ databases">
        <title>Psilocybe cubensis genome.</title>
        <authorList>
            <person name="Mckernan K.J."/>
            <person name="Crawford S."/>
            <person name="Trippe A."/>
            <person name="Kane L.T."/>
            <person name="Mclaughlin S."/>
        </authorList>
    </citation>
    <scope>NUCLEOTIDE SEQUENCE</scope>
    <source>
        <strain evidence="1">MGC-MH-2018</strain>
    </source>
</reference>
<proteinExistence type="predicted"/>